<sequence length="201" mass="20643">MARSLNALAGPALVAGLCLFGAMAVAQPMGPVSPRVQALTAGLFCAPPEGDRRPAPDTLAGWVHVPDSPVEMVAQGNAAPAVIGLGFGVRYALSDPSLAPGMVLPTHYTVTHPPMPPSAATSQSWTGSLVVGTIDTVFFQFDTTEELQPGEWTFTAEAGGEVLFSVLFTVTTPAELPALAQICQGDALMSLLSQRSPGATG</sequence>
<keyword evidence="1" id="KW-0732">Signal</keyword>
<feature type="signal peptide" evidence="1">
    <location>
        <begin position="1"/>
        <end position="26"/>
    </location>
</feature>
<protein>
    <submittedName>
        <fullName evidence="3">DUF3859 domain-containing protein</fullName>
    </submittedName>
</protein>
<dbReference type="Pfam" id="PF12975">
    <property type="entry name" value="DUF3859"/>
    <property type="match status" value="1"/>
</dbReference>
<evidence type="ECO:0000313" key="3">
    <source>
        <dbReference type="EMBL" id="MCW1934714.1"/>
    </source>
</evidence>
<dbReference type="RefSeq" id="WP_264507487.1">
    <property type="nucleotide sequence ID" value="NZ_JAPDFL010000001.1"/>
</dbReference>
<feature type="chain" id="PRO_5045957156" evidence="1">
    <location>
        <begin position="27"/>
        <end position="201"/>
    </location>
</feature>
<organism evidence="3 4">
    <name type="scientific">Pararhodobacter zhoushanensis</name>
    <dbReference type="NCBI Taxonomy" id="2479545"/>
    <lineage>
        <taxon>Bacteria</taxon>
        <taxon>Pseudomonadati</taxon>
        <taxon>Pseudomonadota</taxon>
        <taxon>Alphaproteobacteria</taxon>
        <taxon>Rhodobacterales</taxon>
        <taxon>Paracoccaceae</taxon>
        <taxon>Pararhodobacter</taxon>
    </lineage>
</organism>
<dbReference type="Proteomes" id="UP001208938">
    <property type="component" value="Unassembled WGS sequence"/>
</dbReference>
<proteinExistence type="predicted"/>
<dbReference type="InterPro" id="IPR024331">
    <property type="entry name" value="DUF3859"/>
</dbReference>
<evidence type="ECO:0000256" key="1">
    <source>
        <dbReference type="SAM" id="SignalP"/>
    </source>
</evidence>
<evidence type="ECO:0000313" key="4">
    <source>
        <dbReference type="Proteomes" id="UP001208938"/>
    </source>
</evidence>
<accession>A0ABT3H4J2</accession>
<feature type="domain" description="DUF3859" evidence="2">
    <location>
        <begin position="34"/>
        <end position="170"/>
    </location>
</feature>
<comment type="caution">
    <text evidence="3">The sequence shown here is derived from an EMBL/GenBank/DDBJ whole genome shotgun (WGS) entry which is preliminary data.</text>
</comment>
<name>A0ABT3H4J2_9RHOB</name>
<dbReference type="Gene3D" id="2.60.40.2390">
    <property type="match status" value="1"/>
</dbReference>
<gene>
    <name evidence="3" type="ORF">OKW52_21285</name>
</gene>
<reference evidence="3 4" key="1">
    <citation type="submission" date="2022-10" db="EMBL/GenBank/DDBJ databases">
        <title>Pararhodobacter sp. nov., isolated from marine algae.</title>
        <authorList>
            <person name="Choi B.J."/>
            <person name="Kim J.M."/>
            <person name="Lee J.K."/>
            <person name="Choi D.G."/>
            <person name="Jeon C.O."/>
        </authorList>
    </citation>
    <scope>NUCLEOTIDE SEQUENCE [LARGE SCALE GENOMIC DNA]</scope>
    <source>
        <strain evidence="3 4">ZQ420</strain>
    </source>
</reference>
<dbReference type="EMBL" id="JAPDFL010000001">
    <property type="protein sequence ID" value="MCW1934714.1"/>
    <property type="molecule type" value="Genomic_DNA"/>
</dbReference>
<keyword evidence="4" id="KW-1185">Reference proteome</keyword>
<evidence type="ECO:0000259" key="2">
    <source>
        <dbReference type="Pfam" id="PF12975"/>
    </source>
</evidence>